<dbReference type="EMBL" id="DWZH01000120">
    <property type="protein sequence ID" value="HJB11794.1"/>
    <property type="molecule type" value="Genomic_DNA"/>
</dbReference>
<gene>
    <name evidence="1" type="ORF">H9786_14945</name>
</gene>
<dbReference type="Proteomes" id="UP000823823">
    <property type="component" value="Unassembled WGS sequence"/>
</dbReference>
<accession>A0A9D2RPW7</accession>
<evidence type="ECO:0000313" key="1">
    <source>
        <dbReference type="EMBL" id="HJB11794.1"/>
    </source>
</evidence>
<reference evidence="1" key="2">
    <citation type="submission" date="2021-04" db="EMBL/GenBank/DDBJ databases">
        <authorList>
            <person name="Gilroy R."/>
        </authorList>
    </citation>
    <scope>NUCLEOTIDE SEQUENCE</scope>
    <source>
        <strain evidence="1">ChiHjej13B12-24818</strain>
    </source>
</reference>
<reference evidence="1" key="1">
    <citation type="journal article" date="2021" name="PeerJ">
        <title>Extensive microbial diversity within the chicken gut microbiome revealed by metagenomics and culture.</title>
        <authorList>
            <person name="Gilroy R."/>
            <person name="Ravi A."/>
            <person name="Getino M."/>
            <person name="Pursley I."/>
            <person name="Horton D.L."/>
            <person name="Alikhan N.F."/>
            <person name="Baker D."/>
            <person name="Gharbi K."/>
            <person name="Hall N."/>
            <person name="Watson M."/>
            <person name="Adriaenssens E.M."/>
            <person name="Foster-Nyarko E."/>
            <person name="Jarju S."/>
            <person name="Secka A."/>
            <person name="Antonio M."/>
            <person name="Oren A."/>
            <person name="Chaudhuri R.R."/>
            <person name="La Ragione R."/>
            <person name="Hildebrand F."/>
            <person name="Pallen M.J."/>
        </authorList>
    </citation>
    <scope>NUCLEOTIDE SEQUENCE</scope>
    <source>
        <strain evidence="1">ChiHjej13B12-24818</strain>
    </source>
</reference>
<sequence length="394" mass="43056">MNSSAPHNAHEYPPRRKMLIRQLAVVIALATACVLAGTELFQVTPESTVDDPVQSPSASAAPDSGPLLIKHGWDIPDVSFVTSNAKSMERMPFDGVVMRMDDGLSSAVQRQEPVGHEVFRNALAPLKNADLKSLKHNFLIVYSTPAGDIFDNWSTPLDNYSNMAKAASATDLEGIFFDNEEYFGNALDEDANCSGERTIDQCRTQAFHRGHNVMNAILSSWPDARILIARGPYISAPETADHFNKKGMEFNDIARANVLRGDFAAGMASATVGKNAQYIDGGQVYSARTIQNFEALRSWQKYGSLTPGSLIPKDLRPHWPGSTSAAFGVYDASPSAPAMDHEVWGTTLTNALHTTDRYVWAYTERHDWWGTGHPNTSVPSTWVAAARQARDAAG</sequence>
<evidence type="ECO:0000313" key="2">
    <source>
        <dbReference type="Proteomes" id="UP000823823"/>
    </source>
</evidence>
<name>A0A9D2RPW7_9MICO</name>
<dbReference type="AlphaFoldDB" id="A0A9D2RPW7"/>
<proteinExistence type="predicted"/>
<protein>
    <submittedName>
        <fullName evidence="1">Uncharacterized protein</fullName>
    </submittedName>
</protein>
<organism evidence="1 2">
    <name type="scientific">Candidatus Brachybacterium merdavium</name>
    <dbReference type="NCBI Taxonomy" id="2838513"/>
    <lineage>
        <taxon>Bacteria</taxon>
        <taxon>Bacillati</taxon>
        <taxon>Actinomycetota</taxon>
        <taxon>Actinomycetes</taxon>
        <taxon>Micrococcales</taxon>
        <taxon>Dermabacteraceae</taxon>
        <taxon>Brachybacterium</taxon>
    </lineage>
</organism>
<comment type="caution">
    <text evidence="1">The sequence shown here is derived from an EMBL/GenBank/DDBJ whole genome shotgun (WGS) entry which is preliminary data.</text>
</comment>